<organism evidence="2 3">
    <name type="scientific">Methylobacterium platani</name>
    <dbReference type="NCBI Taxonomy" id="427683"/>
    <lineage>
        <taxon>Bacteria</taxon>
        <taxon>Pseudomonadati</taxon>
        <taxon>Pseudomonadota</taxon>
        <taxon>Alphaproteobacteria</taxon>
        <taxon>Hyphomicrobiales</taxon>
        <taxon>Methylobacteriaceae</taxon>
        <taxon>Methylobacterium</taxon>
    </lineage>
</organism>
<dbReference type="Proteomes" id="UP000078316">
    <property type="component" value="Unassembled WGS sequence"/>
</dbReference>
<accession>A0A179SH02</accession>
<evidence type="ECO:0000256" key="1">
    <source>
        <dbReference type="SAM" id="SignalP"/>
    </source>
</evidence>
<name>A0A179SH02_9HYPH</name>
<feature type="chain" id="PRO_5008106049" evidence="1">
    <location>
        <begin position="22"/>
        <end position="157"/>
    </location>
</feature>
<proteinExistence type="predicted"/>
<dbReference type="AlphaFoldDB" id="A0A179SH02"/>
<comment type="caution">
    <text evidence="2">The sequence shown here is derived from an EMBL/GenBank/DDBJ whole genome shotgun (WGS) entry which is preliminary data.</text>
</comment>
<evidence type="ECO:0000313" key="3">
    <source>
        <dbReference type="Proteomes" id="UP000078316"/>
    </source>
</evidence>
<reference evidence="2 3" key="1">
    <citation type="submission" date="2016-04" db="EMBL/GenBank/DDBJ databases">
        <authorList>
            <person name="Evans L.H."/>
            <person name="Alamgir A."/>
            <person name="Owens N."/>
            <person name="Weber N.D."/>
            <person name="Virtaneva K."/>
            <person name="Barbian K."/>
            <person name="Babar A."/>
            <person name="Rosenke K."/>
        </authorList>
    </citation>
    <scope>NUCLEOTIDE SEQUENCE [LARGE SCALE GENOMIC DNA]</scope>
    <source>
        <strain evidence="2 3">PMB02</strain>
    </source>
</reference>
<evidence type="ECO:0000313" key="2">
    <source>
        <dbReference type="EMBL" id="OAS26280.1"/>
    </source>
</evidence>
<gene>
    <name evidence="2" type="ORF">A5481_06060</name>
</gene>
<dbReference type="RefSeq" id="WP_048432721.1">
    <property type="nucleotide sequence ID" value="NZ_LWHQ01000011.1"/>
</dbReference>
<protein>
    <submittedName>
        <fullName evidence="2">Uncharacterized protein</fullName>
    </submittedName>
</protein>
<dbReference type="STRING" id="427683.A5481_06060"/>
<keyword evidence="1" id="KW-0732">Signal</keyword>
<dbReference type="EMBL" id="LWHQ01000011">
    <property type="protein sequence ID" value="OAS26280.1"/>
    <property type="molecule type" value="Genomic_DNA"/>
</dbReference>
<sequence>MNRRSILKLLGLAPVAAPAVAAIKPSPGIPMRENVVTPHGQIVHHTVGLVSGVGSYRAHATRSDGPVVTPPMRVRVGADDRVTLAIEAAPIGRGALRVRRNGLPIFTLPGNWSLAYPGDYVGRPTSTAFFDAPGQGEHAYTLECDTGGEVSLIATVA</sequence>
<feature type="signal peptide" evidence="1">
    <location>
        <begin position="1"/>
        <end position="21"/>
    </location>
</feature>